<evidence type="ECO:0000256" key="4">
    <source>
        <dbReference type="ARBA" id="ARBA00022989"/>
    </source>
</evidence>
<dbReference type="eggNOG" id="KOG3656">
    <property type="taxonomic scope" value="Eukaryota"/>
</dbReference>
<dbReference type="GO" id="GO:0005886">
    <property type="term" value="C:plasma membrane"/>
    <property type="evidence" value="ECO:0000318"/>
    <property type="project" value="GO_Central"/>
</dbReference>
<dbReference type="InterPro" id="IPR017452">
    <property type="entry name" value="GPCR_Rhodpsn_7TM"/>
</dbReference>
<comment type="subcellular location">
    <subcellularLocation>
        <location evidence="1">Cell membrane</location>
        <topology evidence="1">Multi-pass membrane protein</topology>
    </subcellularLocation>
</comment>
<feature type="domain" description="G-protein coupled receptors family 1 profile" evidence="8">
    <location>
        <begin position="15"/>
        <end position="214"/>
    </location>
</feature>
<evidence type="ECO:0000313" key="10">
    <source>
        <dbReference type="Proteomes" id="UP000001593"/>
    </source>
</evidence>
<feature type="transmembrane region" description="Helical" evidence="7">
    <location>
        <begin position="118"/>
        <end position="137"/>
    </location>
</feature>
<dbReference type="STRING" id="45351.A7SE57"/>
<evidence type="ECO:0000256" key="5">
    <source>
        <dbReference type="ARBA" id="ARBA00023136"/>
    </source>
</evidence>
<evidence type="ECO:0000259" key="8">
    <source>
        <dbReference type="PROSITE" id="PS50262"/>
    </source>
</evidence>
<dbReference type="SUPFAM" id="SSF81321">
    <property type="entry name" value="Family A G protein-coupled receptor-like"/>
    <property type="match status" value="1"/>
</dbReference>
<dbReference type="PROSITE" id="PS00237">
    <property type="entry name" value="G_PROTEIN_RECEP_F1_1"/>
    <property type="match status" value="1"/>
</dbReference>
<dbReference type="HOGENOM" id="CLU_1291829_0_0_1"/>
<keyword evidence="10" id="KW-1185">Reference proteome</keyword>
<dbReference type="OrthoDB" id="5975390at2759"/>
<organism evidence="9 10">
    <name type="scientific">Nematostella vectensis</name>
    <name type="common">Starlet sea anemone</name>
    <dbReference type="NCBI Taxonomy" id="45351"/>
    <lineage>
        <taxon>Eukaryota</taxon>
        <taxon>Metazoa</taxon>
        <taxon>Cnidaria</taxon>
        <taxon>Anthozoa</taxon>
        <taxon>Hexacorallia</taxon>
        <taxon>Actiniaria</taxon>
        <taxon>Edwardsiidae</taxon>
        <taxon>Nematostella</taxon>
    </lineage>
</organism>
<feature type="transmembrane region" description="Helical" evidence="7">
    <location>
        <begin position="76"/>
        <end position="97"/>
    </location>
</feature>
<feature type="transmembrane region" description="Helical" evidence="7">
    <location>
        <begin position="149"/>
        <end position="168"/>
    </location>
</feature>
<keyword evidence="4 7" id="KW-1133">Transmembrane helix</keyword>
<dbReference type="Gene3D" id="1.20.1070.10">
    <property type="entry name" value="Rhodopsin 7-helix transmembrane proteins"/>
    <property type="match status" value="1"/>
</dbReference>
<dbReference type="InParanoid" id="A7SE57"/>
<reference evidence="9 10" key="1">
    <citation type="journal article" date="2007" name="Science">
        <title>Sea anemone genome reveals ancestral eumetazoan gene repertoire and genomic organization.</title>
        <authorList>
            <person name="Putnam N.H."/>
            <person name="Srivastava M."/>
            <person name="Hellsten U."/>
            <person name="Dirks B."/>
            <person name="Chapman J."/>
            <person name="Salamov A."/>
            <person name="Terry A."/>
            <person name="Shapiro H."/>
            <person name="Lindquist E."/>
            <person name="Kapitonov V.V."/>
            <person name="Jurka J."/>
            <person name="Genikhovich G."/>
            <person name="Grigoriev I.V."/>
            <person name="Lucas S.M."/>
            <person name="Steele R.E."/>
            <person name="Finnerty J.R."/>
            <person name="Technau U."/>
            <person name="Martindale M.Q."/>
            <person name="Rokhsar D.S."/>
        </authorList>
    </citation>
    <scope>NUCLEOTIDE SEQUENCE [LARGE SCALE GENOMIC DNA]</scope>
    <source>
        <strain evidence="10">CH2 X CH6</strain>
    </source>
</reference>
<dbReference type="PANTHER" id="PTHR22750">
    <property type="entry name" value="G-PROTEIN COUPLED RECEPTOR"/>
    <property type="match status" value="1"/>
</dbReference>
<keyword evidence="2" id="KW-1003">Cell membrane</keyword>
<keyword evidence="3 6" id="KW-0812">Transmembrane</keyword>
<protein>
    <recommendedName>
        <fullName evidence="8">G-protein coupled receptors family 1 profile domain-containing protein</fullName>
    </recommendedName>
</protein>
<dbReference type="PRINTS" id="PR00237">
    <property type="entry name" value="GPCRRHODOPSN"/>
</dbReference>
<gene>
    <name evidence="9" type="ORF">NEMVEDRAFT_v1g114869</name>
</gene>
<feature type="non-terminal residue" evidence="9">
    <location>
        <position position="214"/>
    </location>
</feature>
<dbReference type="CDD" id="cd00637">
    <property type="entry name" value="7tm_classA_rhodopsin-like"/>
    <property type="match status" value="1"/>
</dbReference>
<feature type="transmembrane region" description="Helical" evidence="7">
    <location>
        <begin position="6"/>
        <end position="24"/>
    </location>
</feature>
<evidence type="ECO:0000256" key="2">
    <source>
        <dbReference type="ARBA" id="ARBA00022475"/>
    </source>
</evidence>
<feature type="transmembrane region" description="Helical" evidence="7">
    <location>
        <begin position="36"/>
        <end position="56"/>
    </location>
</feature>
<evidence type="ECO:0000256" key="6">
    <source>
        <dbReference type="RuleBase" id="RU000688"/>
    </source>
</evidence>
<evidence type="ECO:0000256" key="1">
    <source>
        <dbReference type="ARBA" id="ARBA00004651"/>
    </source>
</evidence>
<name>A7SE57_NEMVE</name>
<dbReference type="EMBL" id="DS469634">
    <property type="protein sequence ID" value="EDO38051.1"/>
    <property type="molecule type" value="Genomic_DNA"/>
</dbReference>
<evidence type="ECO:0000256" key="7">
    <source>
        <dbReference type="SAM" id="Phobius"/>
    </source>
</evidence>
<dbReference type="GO" id="GO:0007186">
    <property type="term" value="P:G protein-coupled receptor signaling pathway"/>
    <property type="evidence" value="ECO:0000318"/>
    <property type="project" value="GO_Central"/>
</dbReference>
<proteinExistence type="inferred from homology"/>
<dbReference type="OMA" id="ICICMSF"/>
<comment type="similarity">
    <text evidence="6">Belongs to the G-protein coupled receptor 1 family.</text>
</comment>
<keyword evidence="5 7" id="KW-0472">Membrane</keyword>
<dbReference type="KEGG" id="nve:5509613"/>
<keyword evidence="6" id="KW-0297">G-protein coupled receptor</keyword>
<feature type="non-terminal residue" evidence="9">
    <location>
        <position position="1"/>
    </location>
</feature>
<accession>A7SE57</accession>
<dbReference type="Proteomes" id="UP000001593">
    <property type="component" value="Unassembled WGS sequence"/>
</dbReference>
<keyword evidence="6" id="KW-0675">Receptor</keyword>
<dbReference type="AlphaFoldDB" id="A7SE57"/>
<dbReference type="PhylomeDB" id="A7SE57"/>
<dbReference type="Pfam" id="PF00001">
    <property type="entry name" value="7tm_1"/>
    <property type="match status" value="1"/>
</dbReference>
<evidence type="ECO:0000313" key="9">
    <source>
        <dbReference type="EMBL" id="EDO38051.1"/>
    </source>
</evidence>
<dbReference type="GO" id="GO:0001609">
    <property type="term" value="F:G protein-coupled adenosine receptor activity"/>
    <property type="evidence" value="ECO:0000318"/>
    <property type="project" value="GO_Central"/>
</dbReference>
<dbReference type="PROSITE" id="PS50262">
    <property type="entry name" value="G_PROTEIN_RECEP_F1_2"/>
    <property type="match status" value="1"/>
</dbReference>
<dbReference type="InterPro" id="IPR000276">
    <property type="entry name" value="GPCR_Rhodpsn"/>
</dbReference>
<keyword evidence="6" id="KW-0807">Transducer</keyword>
<sequence length="214" mass="23786">ICVVNGILSPSIVVVNLMVFVAILRKPRLRTASNTSILCLATTDLIVGLLAQPAFVVFQASKLRGNLNKVPCFEILIARFLEIFCIGYSFLTLNLMTVERYLAVFHPFWYHEKVTSKAIILSSFMCWTIWTALFLGVRLTLGINSHEELIITSGTVAATLILTSLVYYKIFKLARSSVNAVDFSNADIQKKLRETKAARTVVIVTGTVFLCCCP</sequence>
<evidence type="ECO:0000256" key="3">
    <source>
        <dbReference type="ARBA" id="ARBA00022692"/>
    </source>
</evidence>